<dbReference type="Gene3D" id="1.10.10.10">
    <property type="entry name" value="Winged helix-like DNA-binding domain superfamily/Winged helix DNA-binding domain"/>
    <property type="match status" value="1"/>
</dbReference>
<dbReference type="GO" id="GO:0043565">
    <property type="term" value="F:sequence-specific DNA binding"/>
    <property type="evidence" value="ECO:0007669"/>
    <property type="project" value="InterPro"/>
</dbReference>
<dbReference type="EMBL" id="BMQS01000011">
    <property type="protein sequence ID" value="GGT97004.1"/>
    <property type="molecule type" value="Genomic_DNA"/>
</dbReference>
<evidence type="ECO:0000256" key="3">
    <source>
        <dbReference type="ARBA" id="ARBA00023163"/>
    </source>
</evidence>
<keyword evidence="8" id="KW-1185">Reference proteome</keyword>
<evidence type="ECO:0000256" key="2">
    <source>
        <dbReference type="ARBA" id="ARBA00023125"/>
    </source>
</evidence>
<keyword evidence="1" id="KW-0805">Transcription regulation</keyword>
<dbReference type="Pfam" id="PF13412">
    <property type="entry name" value="HTH_24"/>
    <property type="match status" value="1"/>
</dbReference>
<dbReference type="PANTHER" id="PTHR30154:SF50">
    <property type="entry name" value="TRANSCRIPTIONAL REGULATOR, ASNC FAMILY"/>
    <property type="match status" value="1"/>
</dbReference>
<dbReference type="PROSITE" id="PS50956">
    <property type="entry name" value="HTH_ASNC_2"/>
    <property type="match status" value="1"/>
</dbReference>
<dbReference type="OrthoDB" id="14434at2157"/>
<sequence>MREIDDNDIKILEILKKNARTPYTTIAKDLKVSEAAVRKRLEKLAKMGVIKRYTIEYELENEVRAVVMVKTAPPTPSPEISKKIIKVQGVEVAYETTGDYDIMVVLRGPNIAAVNKSIDEIRSIQGVAGTTSSIVLRVWF</sequence>
<dbReference type="SUPFAM" id="SSF54909">
    <property type="entry name" value="Dimeric alpha+beta barrel"/>
    <property type="match status" value="1"/>
</dbReference>
<reference evidence="6" key="3">
    <citation type="journal article" date="2019" name="BMC Res. Notes">
        <title>Complete genome sequence of the Sulfodiicoccus acidiphilus strain HS-1T, the first crenarchaeon that lacks polB3, isolated from an acidic hot spring in Ohwaku-dani, Hakone, Japan.</title>
        <authorList>
            <person name="Sakai H.D."/>
            <person name="Kurosawa N."/>
        </authorList>
    </citation>
    <scope>NUCLEOTIDE SEQUENCE</scope>
    <source>
        <strain evidence="6">HS-1</strain>
    </source>
</reference>
<dbReference type="Proteomes" id="UP000276741">
    <property type="component" value="Chromosome"/>
</dbReference>
<dbReference type="GeneID" id="38666345"/>
<dbReference type="RefSeq" id="WP_179950429.1">
    <property type="nucleotide sequence ID" value="NZ_AP018553.1"/>
</dbReference>
<dbReference type="InterPro" id="IPR019887">
    <property type="entry name" value="Tscrpt_reg_AsnC/Lrp_C"/>
</dbReference>
<protein>
    <submittedName>
        <fullName evidence="6">AsnC family transcriptional regulator</fullName>
    </submittedName>
</protein>
<evidence type="ECO:0000256" key="1">
    <source>
        <dbReference type="ARBA" id="ARBA00023015"/>
    </source>
</evidence>
<dbReference type="Gene3D" id="3.30.70.920">
    <property type="match status" value="1"/>
</dbReference>
<evidence type="ECO:0000313" key="8">
    <source>
        <dbReference type="Proteomes" id="UP000276741"/>
    </source>
</evidence>
<feature type="domain" description="HTH asnC-type" evidence="5">
    <location>
        <begin position="4"/>
        <end position="65"/>
    </location>
</feature>
<dbReference type="AlphaFoldDB" id="A0A348B2Q5"/>
<dbReference type="SUPFAM" id="SSF46785">
    <property type="entry name" value="Winged helix' DNA-binding domain"/>
    <property type="match status" value="1"/>
</dbReference>
<accession>A0A348B2Q5</accession>
<reference evidence="7" key="4">
    <citation type="submission" date="2020-09" db="EMBL/GenBank/DDBJ databases">
        <authorList>
            <person name="Sun Q."/>
            <person name="Ohkuma M."/>
        </authorList>
    </citation>
    <scope>NUCLEOTIDE SEQUENCE</scope>
    <source>
        <strain evidence="7">JCM 31740</strain>
    </source>
</reference>
<comment type="pathway">
    <text evidence="4">Amino-acid biosynthesis.</text>
</comment>
<dbReference type="InterPro" id="IPR011991">
    <property type="entry name" value="ArsR-like_HTH"/>
</dbReference>
<dbReference type="PANTHER" id="PTHR30154">
    <property type="entry name" value="LEUCINE-RESPONSIVE REGULATORY PROTEIN"/>
    <property type="match status" value="1"/>
</dbReference>
<dbReference type="InterPro" id="IPR036388">
    <property type="entry name" value="WH-like_DNA-bd_sf"/>
</dbReference>
<keyword evidence="2" id="KW-0238">DNA-binding</keyword>
<dbReference type="GO" id="GO:0005829">
    <property type="term" value="C:cytosol"/>
    <property type="evidence" value="ECO:0007669"/>
    <property type="project" value="TreeGrafter"/>
</dbReference>
<dbReference type="Pfam" id="PF01037">
    <property type="entry name" value="AsnC_trans_reg"/>
    <property type="match status" value="1"/>
</dbReference>
<dbReference type="InterPro" id="IPR036390">
    <property type="entry name" value="WH_DNA-bd_sf"/>
</dbReference>
<dbReference type="Proteomes" id="UP000616143">
    <property type="component" value="Unassembled WGS sequence"/>
</dbReference>
<dbReference type="PRINTS" id="PR00033">
    <property type="entry name" value="HTHASNC"/>
</dbReference>
<name>A0A348B2Q5_9CREN</name>
<dbReference type="CDD" id="cd00090">
    <property type="entry name" value="HTH_ARSR"/>
    <property type="match status" value="1"/>
</dbReference>
<reference evidence="7" key="1">
    <citation type="journal article" date="2014" name="Int. J. Syst. Evol. Microbiol.">
        <title>Complete genome sequence of Corynebacterium casei LMG S-19264T (=DSM 44701T), isolated from a smear-ripened cheese.</title>
        <authorList>
            <consortium name="US DOE Joint Genome Institute (JGI-PGF)"/>
            <person name="Walter F."/>
            <person name="Albersmeier A."/>
            <person name="Kalinowski J."/>
            <person name="Ruckert C."/>
        </authorList>
    </citation>
    <scope>NUCLEOTIDE SEQUENCE</scope>
    <source>
        <strain evidence="7">JCM 31740</strain>
    </source>
</reference>
<evidence type="ECO:0000259" key="5">
    <source>
        <dbReference type="PROSITE" id="PS50956"/>
    </source>
</evidence>
<reference evidence="8" key="2">
    <citation type="submission" date="2018-04" db="EMBL/GenBank/DDBJ databases">
        <title>Complete genome sequence of Sulfodiicoccus acidiphilus strain HS-1.</title>
        <authorList>
            <person name="Sakai H.D."/>
            <person name="Kurosawa N."/>
        </authorList>
    </citation>
    <scope>NUCLEOTIDE SEQUENCE [LARGE SCALE GENOMIC DNA]</scope>
    <source>
        <strain evidence="8">HS-1</strain>
    </source>
</reference>
<dbReference type="InterPro" id="IPR000485">
    <property type="entry name" value="AsnC-type_HTH_dom"/>
</dbReference>
<dbReference type="EMBL" id="AP018553">
    <property type="protein sequence ID" value="BBD72457.1"/>
    <property type="molecule type" value="Genomic_DNA"/>
</dbReference>
<dbReference type="GO" id="GO:0043200">
    <property type="term" value="P:response to amino acid"/>
    <property type="evidence" value="ECO:0007669"/>
    <property type="project" value="TreeGrafter"/>
</dbReference>
<evidence type="ECO:0000313" key="7">
    <source>
        <dbReference type="EMBL" id="GGT97004.1"/>
    </source>
</evidence>
<dbReference type="NCBIfam" id="NF040947">
    <property type="entry name" value="trans_reg_LysM"/>
    <property type="match status" value="1"/>
</dbReference>
<keyword evidence="3" id="KW-0804">Transcription</keyword>
<organism evidence="6 8">
    <name type="scientific">Sulfodiicoccus acidiphilus</name>
    <dbReference type="NCBI Taxonomy" id="1670455"/>
    <lineage>
        <taxon>Archaea</taxon>
        <taxon>Thermoproteota</taxon>
        <taxon>Thermoprotei</taxon>
        <taxon>Sulfolobales</taxon>
        <taxon>Sulfolobaceae</taxon>
        <taxon>Sulfodiicoccus</taxon>
    </lineage>
</organism>
<gene>
    <name evidence="7" type="ORF">GCM10007116_13120</name>
    <name evidence="6" type="ORF">HS1genome_0846</name>
</gene>
<evidence type="ECO:0000256" key="4">
    <source>
        <dbReference type="ARBA" id="ARBA00029440"/>
    </source>
</evidence>
<dbReference type="InterPro" id="IPR011008">
    <property type="entry name" value="Dimeric_a/b-barrel"/>
</dbReference>
<dbReference type="SMART" id="SM00344">
    <property type="entry name" value="HTH_ASNC"/>
    <property type="match status" value="1"/>
</dbReference>
<dbReference type="InterPro" id="IPR019888">
    <property type="entry name" value="Tscrpt_reg_AsnC-like"/>
</dbReference>
<proteinExistence type="predicted"/>
<dbReference type="InterPro" id="IPR053483">
    <property type="entry name" value="HTH-Lysine_Regulator"/>
</dbReference>
<dbReference type="KEGG" id="sacd:HS1genome_0846"/>
<evidence type="ECO:0000313" key="6">
    <source>
        <dbReference type="EMBL" id="BBD72457.1"/>
    </source>
</evidence>